<evidence type="ECO:0000313" key="2">
    <source>
        <dbReference type="EMBL" id="CRK97868.1"/>
    </source>
</evidence>
<evidence type="ECO:0000256" key="1">
    <source>
        <dbReference type="SAM" id="MobiDB-lite"/>
    </source>
</evidence>
<dbReference type="Proteomes" id="UP000183832">
    <property type="component" value="Unassembled WGS sequence"/>
</dbReference>
<feature type="region of interest" description="Disordered" evidence="1">
    <location>
        <begin position="121"/>
        <end position="141"/>
    </location>
</feature>
<dbReference type="EMBL" id="CVRI01000047">
    <property type="protein sequence ID" value="CRK97868.1"/>
    <property type="molecule type" value="Genomic_DNA"/>
</dbReference>
<feature type="region of interest" description="Disordered" evidence="1">
    <location>
        <begin position="159"/>
        <end position="197"/>
    </location>
</feature>
<protein>
    <submittedName>
        <fullName evidence="2">CLUMA_CG011243, isoform A</fullName>
    </submittedName>
</protein>
<dbReference type="AlphaFoldDB" id="A0A1J1IE85"/>
<sequence>MAVPFYIPDEDESNTITNRNGDVSAPSSSQNSPTNSPTRPIPIPLRNNNSQSPQQSPIDNEVLVQAFYEALCRCSQGSPMSPQMSMPSSPMNHGQFFFPLHMMPSPSTSAFSSPRHSFRVPRRRLNSHGSYTQDSDDAGDEDEIQQDLIDWENHYQHREQLQEFTGRVPQPKKKKSKSEESNSKKSNEKPKNDKSKITNFVISALQYVIDSLR</sequence>
<name>A0A1J1IE85_9DIPT</name>
<feature type="region of interest" description="Disordered" evidence="1">
    <location>
        <begin position="1"/>
        <end position="56"/>
    </location>
</feature>
<dbReference type="OrthoDB" id="7782356at2759"/>
<feature type="compositionally biased region" description="Low complexity" evidence="1">
    <location>
        <begin position="24"/>
        <end position="38"/>
    </location>
</feature>
<evidence type="ECO:0000313" key="3">
    <source>
        <dbReference type="Proteomes" id="UP000183832"/>
    </source>
</evidence>
<accession>A0A1J1IE85</accession>
<gene>
    <name evidence="2" type="ORF">CLUMA_CG011243</name>
</gene>
<keyword evidence="3" id="KW-1185">Reference proteome</keyword>
<organism evidence="2 3">
    <name type="scientific">Clunio marinus</name>
    <dbReference type="NCBI Taxonomy" id="568069"/>
    <lineage>
        <taxon>Eukaryota</taxon>
        <taxon>Metazoa</taxon>
        <taxon>Ecdysozoa</taxon>
        <taxon>Arthropoda</taxon>
        <taxon>Hexapoda</taxon>
        <taxon>Insecta</taxon>
        <taxon>Pterygota</taxon>
        <taxon>Neoptera</taxon>
        <taxon>Endopterygota</taxon>
        <taxon>Diptera</taxon>
        <taxon>Nematocera</taxon>
        <taxon>Chironomoidea</taxon>
        <taxon>Chironomidae</taxon>
        <taxon>Clunio</taxon>
    </lineage>
</organism>
<proteinExistence type="predicted"/>
<feature type="compositionally biased region" description="Basic and acidic residues" evidence="1">
    <location>
        <begin position="177"/>
        <end position="196"/>
    </location>
</feature>
<feature type="compositionally biased region" description="Polar residues" evidence="1">
    <location>
        <begin position="46"/>
        <end position="56"/>
    </location>
</feature>
<reference evidence="2 3" key="1">
    <citation type="submission" date="2015-04" db="EMBL/GenBank/DDBJ databases">
        <authorList>
            <person name="Syromyatnikov M.Y."/>
            <person name="Popov V.N."/>
        </authorList>
    </citation>
    <scope>NUCLEOTIDE SEQUENCE [LARGE SCALE GENOMIC DNA]</scope>
</reference>